<dbReference type="AlphaFoldDB" id="A0A1I7S979"/>
<keyword evidence="3 6" id="KW-0812">Transmembrane</keyword>
<evidence type="ECO:0000259" key="7">
    <source>
        <dbReference type="Pfam" id="PF04884"/>
    </source>
</evidence>
<dbReference type="Pfam" id="PF04884">
    <property type="entry name" value="UVB_sens_prot"/>
    <property type="match status" value="1"/>
</dbReference>
<evidence type="ECO:0000313" key="8">
    <source>
        <dbReference type="Proteomes" id="UP000095284"/>
    </source>
</evidence>
<protein>
    <submittedName>
        <fullName evidence="9">UPF0420 protein C16orf58-like protein</fullName>
    </submittedName>
</protein>
<sequence>MRTVQSAFLRFARCAKEKIHSALATKVQDALCESATMSRHFSLVEYYNGKPISAKAKRSNYKTLLHEIFLPSGYPSSVTDDYLAYQFWDTVQAMASSLTGVLSTAAILKGAGVGDQSATVLSAALSWILKDGAGMIGRIIFAWSYGTFLDSDSKRWRLMADLLNDVSFFVDILAGTFPPSYFVVIVCLSSLMRSIVGVAGGATRMAIIRHQARRENLADVAAKDGSQETLVGLFSLVLSLLMLPMVENNKALVWILFVLLTITHLIANYKAVSVLEFDVFNENRLKIVANEYVESGRILSIKEANARENTHIFKFTRRDRFYGCPLRQLLQFDQDADARNAQNKIVGKIGHNGSSGAIAFMKDATPNDIILAAFQLEFEIRNLSKYDPIEFQQKLQRQGWCVHSHLILMDEYSFTC</sequence>
<feature type="domain" description="Protein root UVB sensitive/RUS" evidence="7">
    <location>
        <begin position="57"/>
        <end position="295"/>
    </location>
</feature>
<feature type="transmembrane region" description="Helical" evidence="6">
    <location>
        <begin position="181"/>
        <end position="207"/>
    </location>
</feature>
<proteinExistence type="inferred from homology"/>
<evidence type="ECO:0000313" key="9">
    <source>
        <dbReference type="WBParaSite" id="BXY_0957400.1"/>
    </source>
</evidence>
<dbReference type="PANTHER" id="PTHR12770:SF31">
    <property type="entry name" value="RUS FAMILY MEMBER 1"/>
    <property type="match status" value="1"/>
</dbReference>
<dbReference type="eggNOG" id="KOG4249">
    <property type="taxonomic scope" value="Eukaryota"/>
</dbReference>
<comment type="similarity">
    <text evidence="2">Belongs to the RUS1 family.</text>
</comment>
<evidence type="ECO:0000256" key="4">
    <source>
        <dbReference type="ARBA" id="ARBA00022989"/>
    </source>
</evidence>
<dbReference type="GO" id="GO:0016020">
    <property type="term" value="C:membrane"/>
    <property type="evidence" value="ECO:0007669"/>
    <property type="project" value="UniProtKB-SubCell"/>
</dbReference>
<comment type="subcellular location">
    <subcellularLocation>
        <location evidence="1">Membrane</location>
    </subcellularLocation>
</comment>
<keyword evidence="5 6" id="KW-0472">Membrane</keyword>
<organism evidence="8 9">
    <name type="scientific">Bursaphelenchus xylophilus</name>
    <name type="common">Pinewood nematode worm</name>
    <name type="synonym">Aphelenchoides xylophilus</name>
    <dbReference type="NCBI Taxonomy" id="6326"/>
    <lineage>
        <taxon>Eukaryota</taxon>
        <taxon>Metazoa</taxon>
        <taxon>Ecdysozoa</taxon>
        <taxon>Nematoda</taxon>
        <taxon>Chromadorea</taxon>
        <taxon>Rhabditida</taxon>
        <taxon>Tylenchina</taxon>
        <taxon>Tylenchomorpha</taxon>
        <taxon>Aphelenchoidea</taxon>
        <taxon>Aphelenchoididae</taxon>
        <taxon>Bursaphelenchus</taxon>
    </lineage>
</organism>
<dbReference type="PANTHER" id="PTHR12770">
    <property type="entry name" value="RUS1 FAMILY PROTEIN C16ORF58"/>
    <property type="match status" value="1"/>
</dbReference>
<evidence type="ECO:0000256" key="5">
    <source>
        <dbReference type="ARBA" id="ARBA00023136"/>
    </source>
</evidence>
<dbReference type="WBParaSite" id="BXY_0957400.1">
    <property type="protein sequence ID" value="BXY_0957400.1"/>
    <property type="gene ID" value="BXY_0957400"/>
</dbReference>
<dbReference type="InterPro" id="IPR054549">
    <property type="entry name" value="UVB_sens_RUS_dom"/>
</dbReference>
<feature type="transmembrane region" description="Helical" evidence="6">
    <location>
        <begin position="251"/>
        <end position="269"/>
    </location>
</feature>
<evidence type="ECO:0000256" key="3">
    <source>
        <dbReference type="ARBA" id="ARBA00022692"/>
    </source>
</evidence>
<accession>A0A1I7S979</accession>
<feature type="transmembrane region" description="Helical" evidence="6">
    <location>
        <begin position="228"/>
        <end position="245"/>
    </location>
</feature>
<reference evidence="9" key="1">
    <citation type="submission" date="2016-11" db="UniProtKB">
        <authorList>
            <consortium name="WormBaseParasite"/>
        </authorList>
    </citation>
    <scope>IDENTIFICATION</scope>
</reference>
<keyword evidence="4 6" id="KW-1133">Transmembrane helix</keyword>
<name>A0A1I7S979_BURXY</name>
<evidence type="ECO:0000256" key="2">
    <source>
        <dbReference type="ARBA" id="ARBA00007558"/>
    </source>
</evidence>
<dbReference type="Proteomes" id="UP000095284">
    <property type="component" value="Unplaced"/>
</dbReference>
<evidence type="ECO:0000256" key="1">
    <source>
        <dbReference type="ARBA" id="ARBA00004370"/>
    </source>
</evidence>
<evidence type="ECO:0000256" key="6">
    <source>
        <dbReference type="SAM" id="Phobius"/>
    </source>
</evidence>
<dbReference type="InterPro" id="IPR006968">
    <property type="entry name" value="RUS_fam"/>
</dbReference>